<proteinExistence type="inferred from homology"/>
<dbReference type="CDD" id="cd18098">
    <property type="entry name" value="SpoU-like"/>
    <property type="match status" value="1"/>
</dbReference>
<dbReference type="GO" id="GO:0003723">
    <property type="term" value="F:RNA binding"/>
    <property type="evidence" value="ECO:0007669"/>
    <property type="project" value="InterPro"/>
</dbReference>
<dbReference type="InterPro" id="IPR029028">
    <property type="entry name" value="Alpha/beta_knot_MTases"/>
</dbReference>
<comment type="similarity">
    <text evidence="1">Belongs to the class IV-like SAM-binding methyltransferase superfamily. RNA methyltransferase TrmH family.</text>
</comment>
<dbReference type="PANTHER" id="PTHR42786:SF6">
    <property type="entry name" value="TRNA_RRNA METHYLTRANSFERASE SPOU TYPE DOMAIN-CONTAINING PROTEIN"/>
    <property type="match status" value="1"/>
</dbReference>
<dbReference type="Pfam" id="PF00588">
    <property type="entry name" value="SpoU_methylase"/>
    <property type="match status" value="1"/>
</dbReference>
<evidence type="ECO:0000256" key="4">
    <source>
        <dbReference type="ARBA" id="ARBA00022691"/>
    </source>
</evidence>
<protein>
    <recommendedName>
        <fullName evidence="5">tRNA/rRNA methyltransferase SpoU type domain-containing protein</fullName>
    </recommendedName>
</protein>
<dbReference type="GO" id="GO:0005829">
    <property type="term" value="C:cytosol"/>
    <property type="evidence" value="ECO:0007669"/>
    <property type="project" value="TreeGrafter"/>
</dbReference>
<evidence type="ECO:0000256" key="3">
    <source>
        <dbReference type="ARBA" id="ARBA00022679"/>
    </source>
</evidence>
<reference evidence="6" key="1">
    <citation type="journal article" date="2015" name="Nature">
        <title>Complex archaea that bridge the gap between prokaryotes and eukaryotes.</title>
        <authorList>
            <person name="Spang A."/>
            <person name="Saw J.H."/>
            <person name="Jorgensen S.L."/>
            <person name="Zaremba-Niedzwiedzka K."/>
            <person name="Martijn J."/>
            <person name="Lind A.E."/>
            <person name="van Eijk R."/>
            <person name="Schleper C."/>
            <person name="Guy L."/>
            <person name="Ettema T.J."/>
        </authorList>
    </citation>
    <scope>NUCLEOTIDE SEQUENCE</scope>
</reference>
<keyword evidence="4" id="KW-0949">S-adenosyl-L-methionine</keyword>
<name>A0A0F9FHL3_9ZZZZ</name>
<dbReference type="SUPFAM" id="SSF75217">
    <property type="entry name" value="alpha/beta knot"/>
    <property type="match status" value="1"/>
</dbReference>
<accession>A0A0F9FHL3</accession>
<dbReference type="GO" id="GO:0002128">
    <property type="term" value="P:tRNA nucleoside ribose methylation"/>
    <property type="evidence" value="ECO:0007669"/>
    <property type="project" value="TreeGrafter"/>
</dbReference>
<evidence type="ECO:0000313" key="6">
    <source>
        <dbReference type="EMBL" id="KKL85753.1"/>
    </source>
</evidence>
<evidence type="ECO:0000259" key="5">
    <source>
        <dbReference type="Pfam" id="PF00588"/>
    </source>
</evidence>
<dbReference type="Gene3D" id="3.40.1280.10">
    <property type="match status" value="1"/>
</dbReference>
<gene>
    <name evidence="6" type="ORF">LCGC14_1951590</name>
</gene>
<evidence type="ECO:0000256" key="1">
    <source>
        <dbReference type="ARBA" id="ARBA00007228"/>
    </source>
</evidence>
<dbReference type="EMBL" id="LAZR01021319">
    <property type="protein sequence ID" value="KKL85753.1"/>
    <property type="molecule type" value="Genomic_DNA"/>
</dbReference>
<dbReference type="InterPro" id="IPR004384">
    <property type="entry name" value="RNA_MeTrfase_TrmJ/LasT"/>
</dbReference>
<keyword evidence="3" id="KW-0808">Transferase</keyword>
<dbReference type="InterPro" id="IPR029026">
    <property type="entry name" value="tRNA_m1G_MTases_N"/>
</dbReference>
<evidence type="ECO:0000256" key="2">
    <source>
        <dbReference type="ARBA" id="ARBA00022603"/>
    </source>
</evidence>
<comment type="caution">
    <text evidence="6">The sequence shown here is derived from an EMBL/GenBank/DDBJ whole genome shotgun (WGS) entry which is preliminary data.</text>
</comment>
<dbReference type="InterPro" id="IPR001537">
    <property type="entry name" value="SpoU_MeTrfase"/>
</dbReference>
<dbReference type="AlphaFoldDB" id="A0A0F9FHL3"/>
<keyword evidence="2" id="KW-0489">Methyltransferase</keyword>
<dbReference type="PANTHER" id="PTHR42786">
    <property type="entry name" value="TRNA/RRNA METHYLTRANSFERASE"/>
    <property type="match status" value="1"/>
</dbReference>
<dbReference type="GO" id="GO:0008173">
    <property type="term" value="F:RNA methyltransferase activity"/>
    <property type="evidence" value="ECO:0007669"/>
    <property type="project" value="InterPro"/>
</dbReference>
<sequence length="142" mass="15989">MAYFEIGIFHAKREHNIGTLWRSAYQLGAAGIFTIGRRYKRQCSDTYKTPRNIPLRHFETIDQFLAHRPTGALLIGVEMGGSPLREFQHPDQAIYLLGAEDHGLPPYVAEMCNHIVSLEAIVTPSYNVSVAGSIVMYHRVFG</sequence>
<feature type="domain" description="tRNA/rRNA methyltransferase SpoU type" evidence="5">
    <location>
        <begin position="9"/>
        <end position="137"/>
    </location>
</feature>
<organism evidence="6">
    <name type="scientific">marine sediment metagenome</name>
    <dbReference type="NCBI Taxonomy" id="412755"/>
    <lineage>
        <taxon>unclassified sequences</taxon>
        <taxon>metagenomes</taxon>
        <taxon>ecological metagenomes</taxon>
    </lineage>
</organism>